<dbReference type="Pfam" id="PF09084">
    <property type="entry name" value="NMT1"/>
    <property type="match status" value="1"/>
</dbReference>
<evidence type="ECO:0000313" key="5">
    <source>
        <dbReference type="EMBL" id="TDR90425.1"/>
    </source>
</evidence>
<keyword evidence="3" id="KW-0732">Signal</keyword>
<feature type="domain" description="SsuA/THI5-like" evidence="4">
    <location>
        <begin position="53"/>
        <end position="256"/>
    </location>
</feature>
<dbReference type="Gene3D" id="3.40.190.10">
    <property type="entry name" value="Periplasmic binding protein-like II"/>
    <property type="match status" value="2"/>
</dbReference>
<keyword evidence="6" id="KW-1185">Reference proteome</keyword>
<dbReference type="EMBL" id="SNZR01000013">
    <property type="protein sequence ID" value="TDR90425.1"/>
    <property type="molecule type" value="Genomic_DNA"/>
</dbReference>
<name>A0A4R7C053_9HYPH</name>
<dbReference type="PANTHER" id="PTHR30024:SF47">
    <property type="entry name" value="TAURINE-BINDING PERIPLASMIC PROTEIN"/>
    <property type="match status" value="1"/>
</dbReference>
<evidence type="ECO:0000256" key="1">
    <source>
        <dbReference type="ARBA" id="ARBA00004418"/>
    </source>
</evidence>
<dbReference type="InterPro" id="IPR015168">
    <property type="entry name" value="SsuA/THI5"/>
</dbReference>
<gene>
    <name evidence="5" type="ORF">EV668_3276</name>
</gene>
<proteinExistence type="inferred from homology"/>
<dbReference type="OrthoDB" id="7251568at2"/>
<evidence type="ECO:0000313" key="6">
    <source>
        <dbReference type="Proteomes" id="UP000295122"/>
    </source>
</evidence>
<dbReference type="SUPFAM" id="SSF53850">
    <property type="entry name" value="Periplasmic binding protein-like II"/>
    <property type="match status" value="1"/>
</dbReference>
<dbReference type="PANTHER" id="PTHR30024">
    <property type="entry name" value="ALIPHATIC SULFONATES-BINDING PROTEIN-RELATED"/>
    <property type="match status" value="1"/>
</dbReference>
<evidence type="ECO:0000256" key="2">
    <source>
        <dbReference type="ARBA" id="ARBA00010742"/>
    </source>
</evidence>
<dbReference type="Proteomes" id="UP000295122">
    <property type="component" value="Unassembled WGS sequence"/>
</dbReference>
<dbReference type="GO" id="GO:0042597">
    <property type="term" value="C:periplasmic space"/>
    <property type="evidence" value="ECO:0007669"/>
    <property type="project" value="UniProtKB-SubCell"/>
</dbReference>
<dbReference type="AlphaFoldDB" id="A0A4R7C053"/>
<dbReference type="PROSITE" id="PS51318">
    <property type="entry name" value="TAT"/>
    <property type="match status" value="1"/>
</dbReference>
<comment type="subcellular location">
    <subcellularLocation>
        <location evidence="1">Periplasm</location>
    </subcellularLocation>
</comment>
<comment type="caution">
    <text evidence="5">The sequence shown here is derived from an EMBL/GenBank/DDBJ whole genome shotgun (WGS) entry which is preliminary data.</text>
</comment>
<organism evidence="5 6">
    <name type="scientific">Enterovirga rhinocerotis</name>
    <dbReference type="NCBI Taxonomy" id="1339210"/>
    <lineage>
        <taxon>Bacteria</taxon>
        <taxon>Pseudomonadati</taxon>
        <taxon>Pseudomonadota</taxon>
        <taxon>Alphaproteobacteria</taxon>
        <taxon>Hyphomicrobiales</taxon>
        <taxon>Methylobacteriaceae</taxon>
        <taxon>Enterovirga</taxon>
    </lineage>
</organism>
<accession>A0A4R7C053</accession>
<dbReference type="RefSeq" id="WP_133771810.1">
    <property type="nucleotide sequence ID" value="NZ_SNZR01000013.1"/>
</dbReference>
<reference evidence="5 6" key="1">
    <citation type="submission" date="2019-03" db="EMBL/GenBank/DDBJ databases">
        <title>Genomic Encyclopedia of Type Strains, Phase IV (KMG-IV): sequencing the most valuable type-strain genomes for metagenomic binning, comparative biology and taxonomic classification.</title>
        <authorList>
            <person name="Goeker M."/>
        </authorList>
    </citation>
    <scope>NUCLEOTIDE SEQUENCE [LARGE SCALE GENOMIC DNA]</scope>
    <source>
        <strain evidence="5 6">DSM 25903</strain>
    </source>
</reference>
<sequence>MNWTHGRLGRREFLAGAAAVSTGVLSRPALAKSEILRVGLPTKTYWPTIVAEAAKAQKLFEKEGLTPELTIYRGGAEAFEALAAGAADIVLDPPSLVAAGRKRGVQSKIVAGATTAYNGWFLMVRKDAKFEKAADLAGKKVGITSAGSASDLLATWTMAEHKVTFTKVPLGGGGLVPNLLSGNVDAVVLYSPLSFKMTKEGEAKVLIDFTKAVPKNMTSGWIVQDKLIAEKPAFVQKAVNALYAGVGYLRANRDDAIKLIAETNEVTAEIAALEYENTILDLLTDGAIDPVQVERALDLAKLAGPTNMAPASEIYDARFVPVPKKA</sequence>
<comment type="similarity">
    <text evidence="2">Belongs to the bacterial solute-binding protein SsuA/TauA family.</text>
</comment>
<evidence type="ECO:0000259" key="4">
    <source>
        <dbReference type="Pfam" id="PF09084"/>
    </source>
</evidence>
<dbReference type="InterPro" id="IPR006311">
    <property type="entry name" value="TAT_signal"/>
</dbReference>
<evidence type="ECO:0000256" key="3">
    <source>
        <dbReference type="ARBA" id="ARBA00022729"/>
    </source>
</evidence>
<protein>
    <submittedName>
        <fullName evidence="5">NitT/TauT family transport system substrate-binding protein</fullName>
    </submittedName>
</protein>